<evidence type="ECO:0000313" key="9">
    <source>
        <dbReference type="EMBL" id="QNH88365.1"/>
    </source>
</evidence>
<reference evidence="9" key="2">
    <citation type="submission" date="2019-09" db="EMBL/GenBank/DDBJ databases">
        <title>Co-infection of Peruvian horse sickness virus and West Nile virus associated with neurological symptoms in horse from Brazil.</title>
        <authorList>
            <person name="Silva S.P."/>
            <person name="Casseb L.M.N."/>
            <person name="Martins L.C."/>
            <person name="Medeiros D.B.A."/>
        </authorList>
    </citation>
    <scope>NUCLEOTIDE SEQUENCE</scope>
    <source>
        <strain evidence="9">UN9219/BeAn854747</strain>
    </source>
</reference>
<organism evidence="8 10">
    <name type="scientific">Peruvian horse sickness virus</name>
    <dbReference type="NCBI Taxonomy" id="356862"/>
    <lineage>
        <taxon>Viruses</taxon>
        <taxon>Riboviria</taxon>
        <taxon>Orthornavirae</taxon>
        <taxon>Duplornaviricota</taxon>
        <taxon>Resentoviricetes</taxon>
        <taxon>Reovirales</taxon>
        <taxon>Sedoreoviridae</taxon>
        <taxon>Orbivirus</taxon>
        <taxon>Orbivirus gammaequi</taxon>
    </lineage>
</organism>
<evidence type="ECO:0000256" key="3">
    <source>
        <dbReference type="ARBA" id="ARBA00009708"/>
    </source>
</evidence>
<proteinExistence type="inferred from homology"/>
<dbReference type="InterPro" id="IPR043026">
    <property type="entry name" value="Orbi_VP4_C"/>
</dbReference>
<dbReference type="EMBL" id="MN428632">
    <property type="protein sequence ID" value="QNH88365.1"/>
    <property type="molecule type" value="Genomic_RNA"/>
</dbReference>
<evidence type="ECO:0000256" key="7">
    <source>
        <dbReference type="ARBA" id="ARBA00022844"/>
    </source>
</evidence>
<name>Q2Q1E1_9REOV</name>
<keyword evidence="7" id="KW-0946">Virion</keyword>
<dbReference type="GO" id="GO:0039624">
    <property type="term" value="C:viral outer capsid"/>
    <property type="evidence" value="ECO:0007669"/>
    <property type="project" value="UniProtKB-KW"/>
</dbReference>
<dbReference type="Proteomes" id="UP000201659">
    <property type="component" value="Genome"/>
</dbReference>
<keyword evidence="5" id="KW-0167">Capsid protein</keyword>
<dbReference type="KEGG" id="vg:5076734"/>
<comment type="subcellular location">
    <subcellularLocation>
        <location evidence="2">Virion</location>
    </subcellularLocation>
</comment>
<sequence>MSTTHAVIYLAKGFGPQLKDVYLPILKLSGRESVNDLWKWVGQYNTDIYATGPLQKWSIRQLRGLGFIFVGRRGQSILTRDGTAPLDIIFPQNYPEDSTSKSFETKIGIDRVYLRKKFGDILRNYALKFAVEFHGSEAETLMVTDPKRHKVFGLPELPPALGIQTDFNAPYSDDNHTDEKLVSLLDYFVYSVDIMFYIGCGNLRTLLKFRHKDETRFNRVTWICIDPIVPESPAPNIICYPNMITHGGQLRALKKSAENFEYGLIWDVRSDRGSLSGDEWDSITRKEDELGVYIALANRDWIHMACIKFRIPTSEQSFNVYTSILVPQPSAPITMFELRNILVLDGFSTVDRSHIPKARTLEIKHVDCCSLVRNFHGNSRGRKLKKAILEYLHITRSNGLEHKGTLPRVDLFYLTNKRNREKMQEIGEVIEKSVLSTVWIGPELRSGYDDFTYPTQTLMIKYCKKEKMVIDGNGYILFLIWKGVLGDEGFKVSYDPSWAAKFGIVCLRRSAVDMVPDVSLCRFVGLRRHSTMLRLNSDQVHRRPDILKRLGLDVSGHLFVSLTVGGFCFDLLWWIKMIKEWSILPEAQKLFAIAEAHAEIVEWREENANEPWHRPEDLRAALSLISTMDMPLLRKSDYTRWMDMLR</sequence>
<reference evidence="8 10" key="1">
    <citation type="journal article" date="2009" name="Virology">
        <title>Peruvian horse sickness virus and Yunnan orbivirus, isolated from vertebrates and mosquitoes in Peru and Australia.</title>
        <authorList>
            <person name="Attoui H."/>
            <person name="Mendez-Lopez M.R."/>
            <person name="Rao S."/>
            <person name="Hurtado-Alendes A."/>
            <person name="Lizaraso-Caparo F."/>
            <person name="Jaafar F.M."/>
            <person name="Samuel A.R."/>
            <person name="Belhouchet M."/>
            <person name="Pritchard L.I."/>
            <person name="Melville L."/>
            <person name="Weir R.P."/>
            <person name="Hyatt A.D."/>
            <person name="Davis S.S."/>
            <person name="Lunt R."/>
            <person name="Calisher C.H."/>
            <person name="Tesh R.B."/>
            <person name="Fujita R."/>
            <person name="Mertens P.P."/>
        </authorList>
    </citation>
    <scope>NUCLEOTIDE SEQUENCE [LARGE SCALE GENOMIC DNA]</scope>
</reference>
<evidence type="ECO:0000256" key="4">
    <source>
        <dbReference type="ARBA" id="ARBA00021787"/>
    </source>
</evidence>
<dbReference type="InterPro" id="IPR029063">
    <property type="entry name" value="SAM-dependent_MTases_sf"/>
</dbReference>
<dbReference type="Pfam" id="PF05059">
    <property type="entry name" value="Orbi_VP4"/>
    <property type="match status" value="1"/>
</dbReference>
<evidence type="ECO:0000256" key="5">
    <source>
        <dbReference type="ARBA" id="ARBA00022561"/>
    </source>
</evidence>
<dbReference type="EMBL" id="DQ248060">
    <property type="protein sequence ID" value="ABB72773.1"/>
    <property type="molecule type" value="Genomic_RNA"/>
</dbReference>
<comment type="similarity">
    <text evidence="3">Belongs to the orbivirus VP4 family.</text>
</comment>
<evidence type="ECO:0000256" key="6">
    <source>
        <dbReference type="ARBA" id="ARBA00022770"/>
    </source>
</evidence>
<dbReference type="InterPro" id="IPR007753">
    <property type="entry name" value="Orbi_VP4"/>
</dbReference>
<evidence type="ECO:0000313" key="8">
    <source>
        <dbReference type="EMBL" id="ABB72773.1"/>
    </source>
</evidence>
<dbReference type="Gene3D" id="1.20.1280.200">
    <property type="entry name" value="Orbivirus VP4 core protein, C-terminal domain"/>
    <property type="match status" value="1"/>
</dbReference>
<comment type="function">
    <text evidence="1">The VP4 protein is one of the five proteins (with VP1, VP3, VP6 and VP7) which form the inner capsid of the virus.</text>
</comment>
<evidence type="ECO:0000256" key="2">
    <source>
        <dbReference type="ARBA" id="ARBA00004328"/>
    </source>
</evidence>
<keyword evidence="10" id="KW-1185">Reference proteome</keyword>
<dbReference type="GeneID" id="5076734"/>
<accession>Q2Q1E1</accession>
<dbReference type="CDD" id="cd20758">
    <property type="entry name" value="capping_2-OMTase_Orbivirus"/>
    <property type="match status" value="1"/>
</dbReference>
<evidence type="ECO:0000256" key="1">
    <source>
        <dbReference type="ARBA" id="ARBA00002541"/>
    </source>
</evidence>
<protein>
    <recommendedName>
        <fullName evidence="4">Core protein VP4</fullName>
    </recommendedName>
</protein>
<dbReference type="RefSeq" id="YP_460041.1">
    <property type="nucleotide sequence ID" value="NC_007751.1"/>
</dbReference>
<dbReference type="OrthoDB" id="2636at10239"/>
<evidence type="ECO:0000313" key="10">
    <source>
        <dbReference type="Proteomes" id="UP000201659"/>
    </source>
</evidence>
<dbReference type="Gene3D" id="3.40.50.150">
    <property type="entry name" value="Vaccinia Virus protein VP39"/>
    <property type="match status" value="1"/>
</dbReference>
<keyword evidence="6" id="KW-1152">Outer capsid protein</keyword>